<organism evidence="2 3">
    <name type="scientific">Thermoclostridium stercorarium subsp. leptospartum DSM 9219</name>
    <dbReference type="NCBI Taxonomy" id="1346611"/>
    <lineage>
        <taxon>Bacteria</taxon>
        <taxon>Bacillati</taxon>
        <taxon>Bacillota</taxon>
        <taxon>Clostridia</taxon>
        <taxon>Eubacteriales</taxon>
        <taxon>Oscillospiraceae</taxon>
        <taxon>Thermoclostridium</taxon>
    </lineage>
</organism>
<feature type="transmembrane region" description="Helical" evidence="1">
    <location>
        <begin position="114"/>
        <end position="134"/>
    </location>
</feature>
<feature type="transmembrane region" description="Helical" evidence="1">
    <location>
        <begin position="378"/>
        <end position="399"/>
    </location>
</feature>
<protein>
    <submittedName>
        <fullName evidence="2">Uncharacterized protein</fullName>
    </submittedName>
</protein>
<feature type="transmembrane region" description="Helical" evidence="1">
    <location>
        <begin position="292"/>
        <end position="313"/>
    </location>
</feature>
<dbReference type="Proteomes" id="UP000092931">
    <property type="component" value="Chromosome"/>
</dbReference>
<dbReference type="EMBL" id="CP014673">
    <property type="protein sequence ID" value="ANX01235.1"/>
    <property type="molecule type" value="Genomic_DNA"/>
</dbReference>
<evidence type="ECO:0000256" key="1">
    <source>
        <dbReference type="SAM" id="Phobius"/>
    </source>
</evidence>
<accession>A0A1B1YKD7</accession>
<name>A0A1B1YKD7_THEST</name>
<gene>
    <name evidence="2" type="ORF">CSTERLE_06460</name>
</gene>
<reference evidence="2 3" key="1">
    <citation type="submission" date="2016-02" db="EMBL/GenBank/DDBJ databases">
        <title>Comparison of Clostridium stercorarium subspecies using comparative genomics and transcriptomics.</title>
        <authorList>
            <person name="Schellenberg J."/>
            <person name="Thallinger G."/>
            <person name="Levin D.B."/>
            <person name="Zhang X."/>
            <person name="Alvare G."/>
            <person name="Fristensky B."/>
            <person name="Sparling R."/>
        </authorList>
    </citation>
    <scope>NUCLEOTIDE SEQUENCE [LARGE SCALE GENOMIC DNA]</scope>
    <source>
        <strain evidence="2 3">DSM 9219</strain>
    </source>
</reference>
<dbReference type="AlphaFoldDB" id="A0A1B1YKD7"/>
<sequence length="672" mass="79719">MKENALITILTTLIILSAISAIFAGIMLINLKKKEDLKVRLKIKKDFLYSSYRIAVKIPFLRRYMSRIKKRIEILDLSDEWTINRKTMRFTYFSLGISLTVLVILLILSQSLYFALISVFTVYILHNQIIKMLVDRLDSRLLKQFENFLENVRHHYHEHGMIDEAIYDSISECDYEMSLHAEKMYETLTDTNIDDRVDQFYDTAPNKYMKTFIAMSYLVQRFGDKFLEGKSIYLTNLNYLKQEINMELLRREKLGYLFQSLSAIAIFPIFTLNFIRKWAVSNIPELYEYYDGVYGFIATTVLFILAVAAYQLIVRFQTNAEYSPLGSKLLSRLLKIWIIRHITDAVYEKKYSKSLKYEMLLNKTQARMTVREFILKQILYSVLAFLLSLLVFLNVHWIARHNILYSSPGLKLAGYNPFIDKETELKEIETDRKYINLFKNKKVTFQELAETIRLNENYGDKNQVVITAKRILGKIEKYRSHNFKWWELVICIVLSVISHYIPYWMLLFRERILKISMEDEVKQFHTIIMMLMHIERISVEDILHWMEQFAEIFKPSIQKCLNSYEYGDRQALEQLIIDEPYPPFARIVENLISAADKITVEQAFDELRLEREYYQEKRKQDNEIMVNRKGMLGKFIAFIPMGATILLYILIPFILLSIRQLISFSDEINKLF</sequence>
<dbReference type="RefSeq" id="WP_065820751.1">
    <property type="nucleotide sequence ID" value="NZ_CP014673.1"/>
</dbReference>
<evidence type="ECO:0000313" key="2">
    <source>
        <dbReference type="EMBL" id="ANX01235.1"/>
    </source>
</evidence>
<keyword evidence="1" id="KW-0812">Transmembrane</keyword>
<feature type="transmembrane region" description="Helical" evidence="1">
    <location>
        <begin position="6"/>
        <end position="31"/>
    </location>
</feature>
<feature type="transmembrane region" description="Helical" evidence="1">
    <location>
        <begin position="254"/>
        <end position="272"/>
    </location>
</feature>
<keyword evidence="1" id="KW-1133">Transmembrane helix</keyword>
<feature type="transmembrane region" description="Helical" evidence="1">
    <location>
        <begin position="90"/>
        <end position="108"/>
    </location>
</feature>
<evidence type="ECO:0000313" key="3">
    <source>
        <dbReference type="Proteomes" id="UP000092931"/>
    </source>
</evidence>
<proteinExistence type="predicted"/>
<feature type="transmembrane region" description="Helical" evidence="1">
    <location>
        <begin position="485"/>
        <end position="507"/>
    </location>
</feature>
<feature type="transmembrane region" description="Helical" evidence="1">
    <location>
        <begin position="635"/>
        <end position="658"/>
    </location>
</feature>
<keyword evidence="1" id="KW-0472">Membrane</keyword>